<proteinExistence type="predicted"/>
<organism evidence="5 6">
    <name type="scientific">Neomoorella glycerini</name>
    <dbReference type="NCBI Taxonomy" id="55779"/>
    <lineage>
        <taxon>Bacteria</taxon>
        <taxon>Bacillati</taxon>
        <taxon>Bacillota</taxon>
        <taxon>Clostridia</taxon>
        <taxon>Neomoorellales</taxon>
        <taxon>Neomoorellaceae</taxon>
        <taxon>Neomoorella</taxon>
    </lineage>
</organism>
<evidence type="ECO:0000256" key="3">
    <source>
        <dbReference type="ARBA" id="ARBA00022840"/>
    </source>
</evidence>
<evidence type="ECO:0000256" key="1">
    <source>
        <dbReference type="ARBA" id="ARBA00022448"/>
    </source>
</evidence>
<dbReference type="GO" id="GO:0005524">
    <property type="term" value="F:ATP binding"/>
    <property type="evidence" value="ECO:0007669"/>
    <property type="project" value="UniProtKB-KW"/>
</dbReference>
<dbReference type="RefSeq" id="WP_156275837.1">
    <property type="nucleotide sequence ID" value="NZ_CP046244.1"/>
</dbReference>
<dbReference type="InterPro" id="IPR027417">
    <property type="entry name" value="P-loop_NTPase"/>
</dbReference>
<evidence type="ECO:0000313" key="5">
    <source>
        <dbReference type="EMBL" id="QGP93959.1"/>
    </source>
</evidence>
<dbReference type="PROSITE" id="PS50893">
    <property type="entry name" value="ABC_TRANSPORTER_2"/>
    <property type="match status" value="1"/>
</dbReference>
<dbReference type="CDD" id="cd03214">
    <property type="entry name" value="ABC_Iron-Siderophores_B12_Hemin"/>
    <property type="match status" value="1"/>
</dbReference>
<keyword evidence="6" id="KW-1185">Reference proteome</keyword>
<dbReference type="SUPFAM" id="SSF52540">
    <property type="entry name" value="P-loop containing nucleoside triphosphate hydrolases"/>
    <property type="match status" value="1"/>
</dbReference>
<sequence length="273" mass="29967">MKLTLKDVTCGYWGRAVVSGVSMEVESGEIMCLLGPNGSGKTTLFKTILGLIKPQAGEILFGGENICDWSQARIARVMGYIPQAHTPPFPFKVLDVVLMGRTAHLGIFAVPSPEDKEIVQEAMAALNISHLQDRVYTEISGGERQLVLIARALAQQPQVLIMDEPTSSLDFGNQVMVLSHIKRLAHTGLAIIMASHFPDHALLYASKVMLLKKGQVYSLGRPEETVTEENLKSLYGVDVKIIRAEIPGCSETRVCVPVSRQILPKDTRREETC</sequence>
<dbReference type="InterPro" id="IPR003439">
    <property type="entry name" value="ABC_transporter-like_ATP-bd"/>
</dbReference>
<dbReference type="GO" id="GO:0016887">
    <property type="term" value="F:ATP hydrolysis activity"/>
    <property type="evidence" value="ECO:0007669"/>
    <property type="project" value="InterPro"/>
</dbReference>
<dbReference type="InterPro" id="IPR017871">
    <property type="entry name" value="ABC_transporter-like_CS"/>
</dbReference>
<dbReference type="InterPro" id="IPR003593">
    <property type="entry name" value="AAA+_ATPase"/>
</dbReference>
<keyword evidence="3 5" id="KW-0067">ATP-binding</keyword>
<dbReference type="PANTHER" id="PTHR42734">
    <property type="entry name" value="METAL TRANSPORT SYSTEM ATP-BINDING PROTEIN TM_0124-RELATED"/>
    <property type="match status" value="1"/>
</dbReference>
<dbReference type="Pfam" id="PF00005">
    <property type="entry name" value="ABC_tran"/>
    <property type="match status" value="1"/>
</dbReference>
<keyword evidence="2" id="KW-0547">Nucleotide-binding</keyword>
<evidence type="ECO:0000256" key="2">
    <source>
        <dbReference type="ARBA" id="ARBA00022741"/>
    </source>
</evidence>
<dbReference type="InterPro" id="IPR050153">
    <property type="entry name" value="Metal_Ion_Import_ABC"/>
</dbReference>
<protein>
    <submittedName>
        <fullName evidence="5">Putative ABC transporter ATP-binding protein</fullName>
    </submittedName>
</protein>
<feature type="domain" description="ABC transporter" evidence="4">
    <location>
        <begin position="3"/>
        <end position="238"/>
    </location>
</feature>
<reference evidence="5 6" key="1">
    <citation type="submission" date="2019-11" db="EMBL/GenBank/DDBJ databases">
        <title>Genome sequence of Moorella glycerini DSM11254.</title>
        <authorList>
            <person name="Poehlein A."/>
            <person name="Boeer T."/>
            <person name="Daniel R."/>
        </authorList>
    </citation>
    <scope>NUCLEOTIDE SEQUENCE [LARGE SCALE GENOMIC DNA]</scope>
    <source>
        <strain evidence="5 6">DSM 11254</strain>
    </source>
</reference>
<gene>
    <name evidence="5" type="ORF">MGLY_33840</name>
</gene>
<dbReference type="Gene3D" id="3.40.50.300">
    <property type="entry name" value="P-loop containing nucleotide triphosphate hydrolases"/>
    <property type="match status" value="1"/>
</dbReference>
<dbReference type="PANTHER" id="PTHR42734:SF19">
    <property type="entry name" value="IRON COMPOUNDS ABC TRANSPORTER, ATP-BINDING PROTEIN"/>
    <property type="match status" value="1"/>
</dbReference>
<dbReference type="FunFam" id="3.40.50.300:FF:000134">
    <property type="entry name" value="Iron-enterobactin ABC transporter ATP-binding protein"/>
    <property type="match status" value="1"/>
</dbReference>
<dbReference type="OrthoDB" id="9799337at2"/>
<name>A0A6I5ZW88_9FIRM</name>
<dbReference type="AlphaFoldDB" id="A0A6I5ZW88"/>
<dbReference type="PROSITE" id="PS00211">
    <property type="entry name" value="ABC_TRANSPORTER_1"/>
    <property type="match status" value="1"/>
</dbReference>
<evidence type="ECO:0000259" key="4">
    <source>
        <dbReference type="PROSITE" id="PS50893"/>
    </source>
</evidence>
<keyword evidence="1" id="KW-0813">Transport</keyword>
<dbReference type="SMART" id="SM00382">
    <property type="entry name" value="AAA"/>
    <property type="match status" value="1"/>
</dbReference>
<evidence type="ECO:0000313" key="6">
    <source>
        <dbReference type="Proteomes" id="UP000425916"/>
    </source>
</evidence>
<accession>A0A6I5ZW88</accession>
<dbReference type="EMBL" id="CP046244">
    <property type="protein sequence ID" value="QGP93959.1"/>
    <property type="molecule type" value="Genomic_DNA"/>
</dbReference>
<dbReference type="Proteomes" id="UP000425916">
    <property type="component" value="Chromosome"/>
</dbReference>